<evidence type="ECO:0000313" key="2">
    <source>
        <dbReference type="EMBL" id="ASP46873.1"/>
    </source>
</evidence>
<dbReference type="Gene3D" id="3.40.50.150">
    <property type="entry name" value="Vaccinia Virus protein VP39"/>
    <property type="match status" value="1"/>
</dbReference>
<dbReference type="AlphaFoldDB" id="A0A222G5L2"/>
<evidence type="ECO:0000313" key="3">
    <source>
        <dbReference type="Proteomes" id="UP000202259"/>
    </source>
</evidence>
<feature type="domain" description="Methyltransferase type 12" evidence="1">
    <location>
        <begin position="61"/>
        <end position="155"/>
    </location>
</feature>
<gene>
    <name evidence="2" type="ORF">B5D82_03225</name>
</gene>
<organism evidence="2 3">
    <name type="scientific">Cognaticolwellia beringensis</name>
    <dbReference type="NCBI Taxonomy" id="1967665"/>
    <lineage>
        <taxon>Bacteria</taxon>
        <taxon>Pseudomonadati</taxon>
        <taxon>Pseudomonadota</taxon>
        <taxon>Gammaproteobacteria</taxon>
        <taxon>Alteromonadales</taxon>
        <taxon>Colwelliaceae</taxon>
        <taxon>Cognaticolwellia</taxon>
    </lineage>
</organism>
<dbReference type="RefSeq" id="WP_081149203.1">
    <property type="nucleotide sequence ID" value="NZ_CP020465.1"/>
</dbReference>
<dbReference type="OrthoDB" id="649979at2"/>
<dbReference type="CDD" id="cd02440">
    <property type="entry name" value="AdoMet_MTases"/>
    <property type="match status" value="1"/>
</dbReference>
<dbReference type="SUPFAM" id="SSF53335">
    <property type="entry name" value="S-adenosyl-L-methionine-dependent methyltransferases"/>
    <property type="match status" value="1"/>
</dbReference>
<dbReference type="InterPro" id="IPR013217">
    <property type="entry name" value="Methyltransf_12"/>
</dbReference>
<keyword evidence="3" id="KW-1185">Reference proteome</keyword>
<dbReference type="Pfam" id="PF08242">
    <property type="entry name" value="Methyltransf_12"/>
    <property type="match status" value="1"/>
</dbReference>
<accession>A0A222G5L2</accession>
<evidence type="ECO:0000259" key="1">
    <source>
        <dbReference type="Pfam" id="PF08242"/>
    </source>
</evidence>
<name>A0A222G5L2_9GAMM</name>
<reference evidence="2 3" key="1">
    <citation type="submission" date="2017-08" db="EMBL/GenBank/DDBJ databases">
        <title>Complete genome of Colwellia sp. NB097-1, a psychrophile bacterium ioslated from Bering Sea.</title>
        <authorList>
            <person name="Chen X."/>
        </authorList>
    </citation>
    <scope>NUCLEOTIDE SEQUENCE [LARGE SCALE GENOMIC DNA]</scope>
    <source>
        <strain evidence="2 3">NB097-1</strain>
    </source>
</reference>
<protein>
    <recommendedName>
        <fullName evidence="1">Methyltransferase type 12 domain-containing protein</fullName>
    </recommendedName>
</protein>
<dbReference type="Proteomes" id="UP000202259">
    <property type="component" value="Chromosome"/>
</dbReference>
<proteinExistence type="predicted"/>
<dbReference type="EMBL" id="CP020465">
    <property type="protein sequence ID" value="ASP46873.1"/>
    <property type="molecule type" value="Genomic_DNA"/>
</dbReference>
<dbReference type="KEGG" id="cber:B5D82_03225"/>
<sequence>MDNKPYLKKVRDQYESYPYPFRDPSQESRRLVEIAIERIDLINFYCFKGACNFNKFRVLVAGGGTGDSIIFLAEQLKHTTAELWYVDISQASMNIAKQRAEKRRLTNINWLHASLLSLDENIGKFDYISCTGVLHHLDDPLLGLKTLKNLLNDAGAMGLMLYGEYGRTGVYQMQQLMKMINVNENQLADKVINTKKILANLPETNWFTHNEKFLVDHINGEDNGLVDLLLHEQDRAYSILDVYQLLEQSALKFVEFSDVKMRMSYRPEQYINDSSLLKTIKQRPIKEQHGIAELLVGAFKKHEFYASMNADTKASFTELSNIPFFFPSEHYKNLGHQLANAILASPNKVISMKHSSGFEFDLSASQLNYTIFKNIDGKNTLQMIFDEIRKELKSETLNNEQLVAYICQCFKPFIQLDWILLKAS</sequence>
<dbReference type="InterPro" id="IPR029063">
    <property type="entry name" value="SAM-dependent_MTases_sf"/>
</dbReference>